<comment type="caution">
    <text evidence="1">The sequence shown here is derived from an EMBL/GenBank/DDBJ whole genome shotgun (WGS) entry which is preliminary data.</text>
</comment>
<dbReference type="Proteomes" id="UP000780801">
    <property type="component" value="Unassembled WGS sequence"/>
</dbReference>
<gene>
    <name evidence="1" type="ORF">BGW38_010129</name>
</gene>
<proteinExistence type="predicted"/>
<accession>A0A9P6EW99</accession>
<keyword evidence="2" id="KW-1185">Reference proteome</keyword>
<feature type="non-terminal residue" evidence="1">
    <location>
        <position position="1"/>
    </location>
</feature>
<protein>
    <submittedName>
        <fullName evidence="1">Uncharacterized protein</fullName>
    </submittedName>
</protein>
<dbReference type="EMBL" id="JAABOA010007920">
    <property type="protein sequence ID" value="KAF9536778.1"/>
    <property type="molecule type" value="Genomic_DNA"/>
</dbReference>
<evidence type="ECO:0000313" key="2">
    <source>
        <dbReference type="Proteomes" id="UP000780801"/>
    </source>
</evidence>
<feature type="non-terminal residue" evidence="1">
    <location>
        <position position="84"/>
    </location>
</feature>
<name>A0A9P6EW99_9FUNG</name>
<reference evidence="1" key="1">
    <citation type="journal article" date="2020" name="Fungal Divers.">
        <title>Resolving the Mortierellaceae phylogeny through synthesis of multi-gene phylogenetics and phylogenomics.</title>
        <authorList>
            <person name="Vandepol N."/>
            <person name="Liber J."/>
            <person name="Desiro A."/>
            <person name="Na H."/>
            <person name="Kennedy M."/>
            <person name="Barry K."/>
            <person name="Grigoriev I.V."/>
            <person name="Miller A.N."/>
            <person name="O'Donnell K."/>
            <person name="Stajich J.E."/>
            <person name="Bonito G."/>
        </authorList>
    </citation>
    <scope>NUCLEOTIDE SEQUENCE</scope>
    <source>
        <strain evidence="1">KOD1015</strain>
    </source>
</reference>
<dbReference type="AlphaFoldDB" id="A0A9P6EW99"/>
<organism evidence="1 2">
    <name type="scientific">Lunasporangiospora selenospora</name>
    <dbReference type="NCBI Taxonomy" id="979761"/>
    <lineage>
        <taxon>Eukaryota</taxon>
        <taxon>Fungi</taxon>
        <taxon>Fungi incertae sedis</taxon>
        <taxon>Mucoromycota</taxon>
        <taxon>Mortierellomycotina</taxon>
        <taxon>Mortierellomycetes</taxon>
        <taxon>Mortierellales</taxon>
        <taxon>Mortierellaceae</taxon>
        <taxon>Lunasporangiospora</taxon>
    </lineage>
</organism>
<sequence length="84" mass="9430">TYLSTEQTYEFTDEQAQSDMEQLLRNLIQDGDAGDAALDYAIFRNDTEIAEMLLLAGSIISMERLDMLTLTPTAEMSSLLQMLC</sequence>
<evidence type="ECO:0000313" key="1">
    <source>
        <dbReference type="EMBL" id="KAF9536778.1"/>
    </source>
</evidence>